<proteinExistence type="predicted"/>
<accession>A0ABV8CTY8</accession>
<gene>
    <name evidence="1" type="ORF">ACFORF_03040</name>
</gene>
<dbReference type="Proteomes" id="UP001595807">
    <property type="component" value="Unassembled WGS sequence"/>
</dbReference>
<protein>
    <recommendedName>
        <fullName evidence="3">DUF1642 domain-containing protein</fullName>
    </recommendedName>
</protein>
<name>A0ABV8CTY8_9STRE</name>
<evidence type="ECO:0000313" key="1">
    <source>
        <dbReference type="EMBL" id="MFC3927604.1"/>
    </source>
</evidence>
<evidence type="ECO:0000313" key="2">
    <source>
        <dbReference type="Proteomes" id="UP001595807"/>
    </source>
</evidence>
<dbReference type="RefSeq" id="WP_380425385.1">
    <property type="nucleotide sequence ID" value="NZ_JBHRZV010000023.1"/>
</dbReference>
<keyword evidence="2" id="KW-1185">Reference proteome</keyword>
<reference evidence="2" key="1">
    <citation type="journal article" date="2019" name="Int. J. Syst. Evol. Microbiol.">
        <title>The Global Catalogue of Microorganisms (GCM) 10K type strain sequencing project: providing services to taxonomists for standard genome sequencing and annotation.</title>
        <authorList>
            <consortium name="The Broad Institute Genomics Platform"/>
            <consortium name="The Broad Institute Genome Sequencing Center for Infectious Disease"/>
            <person name="Wu L."/>
            <person name="Ma J."/>
        </authorList>
    </citation>
    <scope>NUCLEOTIDE SEQUENCE [LARGE SCALE GENOMIC DNA]</scope>
    <source>
        <strain evidence="2">CCUG 67170</strain>
    </source>
</reference>
<organism evidence="1 2">
    <name type="scientific">Streptococcus caprae</name>
    <dbReference type="NCBI Taxonomy" id="1640501"/>
    <lineage>
        <taxon>Bacteria</taxon>
        <taxon>Bacillati</taxon>
        <taxon>Bacillota</taxon>
        <taxon>Bacilli</taxon>
        <taxon>Lactobacillales</taxon>
        <taxon>Streptococcaceae</taxon>
        <taxon>Streptococcus</taxon>
    </lineage>
</organism>
<sequence length="123" mass="14814">MSDNIEIIMDIETLEVFEVIDLDEKEEVTVTDTKVISEEKNSRQYDELGRIWLGNGYYYKPSSFIWGVEKDRVIHELSPKNKHGTYPYYRRARDGTWRYIRQMTQEEALWLTLEFHPELMVFV</sequence>
<comment type="caution">
    <text evidence="1">The sequence shown here is derived from an EMBL/GenBank/DDBJ whole genome shotgun (WGS) entry which is preliminary data.</text>
</comment>
<dbReference type="EMBL" id="JBHRZV010000023">
    <property type="protein sequence ID" value="MFC3927604.1"/>
    <property type="molecule type" value="Genomic_DNA"/>
</dbReference>
<evidence type="ECO:0008006" key="3">
    <source>
        <dbReference type="Google" id="ProtNLM"/>
    </source>
</evidence>